<dbReference type="PANTHER" id="PTHR19134">
    <property type="entry name" value="RECEPTOR-TYPE TYROSINE-PROTEIN PHOSPHATASE"/>
    <property type="match status" value="1"/>
</dbReference>
<reference evidence="5 6" key="1">
    <citation type="submission" date="2019-07" db="EMBL/GenBank/DDBJ databases">
        <authorList>
            <person name="Jastrzebski P J."/>
            <person name="Paukszto L."/>
            <person name="Jastrzebski P J."/>
        </authorList>
    </citation>
    <scope>NUCLEOTIDE SEQUENCE [LARGE SCALE GENOMIC DNA]</scope>
    <source>
        <strain evidence="5 6">WMS-il1</strain>
    </source>
</reference>
<feature type="compositionally biased region" description="Acidic residues" evidence="1">
    <location>
        <begin position="657"/>
        <end position="673"/>
    </location>
</feature>
<dbReference type="PROSITE" id="PS50055">
    <property type="entry name" value="TYR_PHOSPHATASE_PTP"/>
    <property type="match status" value="1"/>
</dbReference>
<feature type="region of interest" description="Disordered" evidence="1">
    <location>
        <begin position="347"/>
        <end position="368"/>
    </location>
</feature>
<dbReference type="GO" id="GO:0004725">
    <property type="term" value="F:protein tyrosine phosphatase activity"/>
    <property type="evidence" value="ECO:0007669"/>
    <property type="project" value="InterPro"/>
</dbReference>
<dbReference type="EMBL" id="CABIJS010000708">
    <property type="protein sequence ID" value="VUZ56858.1"/>
    <property type="molecule type" value="Genomic_DNA"/>
</dbReference>
<proteinExistence type="predicted"/>
<feature type="region of interest" description="Disordered" evidence="1">
    <location>
        <begin position="291"/>
        <end position="324"/>
    </location>
</feature>
<dbReference type="SMART" id="SM00194">
    <property type="entry name" value="PTPc"/>
    <property type="match status" value="1"/>
</dbReference>
<dbReference type="Pfam" id="PF00650">
    <property type="entry name" value="CRAL_TRIO"/>
    <property type="match status" value="1"/>
</dbReference>
<dbReference type="PROSITE" id="PS50056">
    <property type="entry name" value="TYR_PHOSPHATASE_2"/>
    <property type="match status" value="1"/>
</dbReference>
<name>A0A564ZDD2_HYMDI</name>
<feature type="compositionally biased region" description="Polar residues" evidence="1">
    <location>
        <begin position="626"/>
        <end position="637"/>
    </location>
</feature>
<feature type="compositionally biased region" description="Low complexity" evidence="1">
    <location>
        <begin position="291"/>
        <end position="316"/>
    </location>
</feature>
<organism evidence="5 6">
    <name type="scientific">Hymenolepis diminuta</name>
    <name type="common">Rat tapeworm</name>
    <dbReference type="NCBI Taxonomy" id="6216"/>
    <lineage>
        <taxon>Eukaryota</taxon>
        <taxon>Metazoa</taxon>
        <taxon>Spiralia</taxon>
        <taxon>Lophotrochozoa</taxon>
        <taxon>Platyhelminthes</taxon>
        <taxon>Cestoda</taxon>
        <taxon>Eucestoda</taxon>
        <taxon>Cyclophyllidea</taxon>
        <taxon>Hymenolepididae</taxon>
        <taxon>Hymenolepis</taxon>
    </lineage>
</organism>
<dbReference type="InterPro" id="IPR003595">
    <property type="entry name" value="Tyr_Pase_cat"/>
</dbReference>
<dbReference type="InterPro" id="IPR000242">
    <property type="entry name" value="PTP_cat"/>
</dbReference>
<dbReference type="Pfam" id="PF00102">
    <property type="entry name" value="Y_phosphatase"/>
    <property type="match status" value="2"/>
</dbReference>
<dbReference type="CDD" id="cd00170">
    <property type="entry name" value="SEC14"/>
    <property type="match status" value="1"/>
</dbReference>
<evidence type="ECO:0000256" key="1">
    <source>
        <dbReference type="SAM" id="MobiDB-lite"/>
    </source>
</evidence>
<dbReference type="SUPFAM" id="SSF52087">
    <property type="entry name" value="CRAL/TRIO domain"/>
    <property type="match status" value="1"/>
</dbReference>
<feature type="region of interest" description="Disordered" evidence="1">
    <location>
        <begin position="1201"/>
        <end position="1282"/>
    </location>
</feature>
<feature type="domain" description="Tyrosine specific protein phosphatases" evidence="3">
    <location>
        <begin position="979"/>
        <end position="1066"/>
    </location>
</feature>
<feature type="region of interest" description="Disordered" evidence="1">
    <location>
        <begin position="494"/>
        <end position="611"/>
    </location>
</feature>
<dbReference type="Gene3D" id="3.90.190.10">
    <property type="entry name" value="Protein tyrosine phosphatase superfamily"/>
    <property type="match status" value="1"/>
</dbReference>
<dbReference type="InterPro" id="IPR016130">
    <property type="entry name" value="Tyr_Pase_AS"/>
</dbReference>
<dbReference type="PROSITE" id="PS50191">
    <property type="entry name" value="CRAL_TRIO"/>
    <property type="match status" value="1"/>
</dbReference>
<feature type="compositionally biased region" description="Low complexity" evidence="1">
    <location>
        <begin position="417"/>
        <end position="429"/>
    </location>
</feature>
<sequence length="1282" mass="137601">MSLCGRNGGTTGQKLNSQFSLSLKENECIENFLSSVGASSSIADNNVQAFRFLAARKFNVQEAVDLFHSYEAFLKSEGITLVDPFEESVRRELLSGKFTILNDNDPAGARVAQLFVRLHRPTKSTHKAFLQSVIFQLSAALRRETAARNGIILIYDMTNSKYSNFDADLSKKLFNMLKSCYPIRLRRIIVLTAPLWFRAPFQLLRVFIKEELRDRVHVLRPSPGSRLASLSNPDPAVAKRDHFAWLNAAITETAPFVTTNSNELLFSSNPGLAALRQPAIIATFFDTSSSNGTDSNTNTLDRSGRSSSSVSDTGGDIDAGGVSLGDDESLMAEIGCCSPNWDPFALSSSQSSDAESVNNDGSLEGSRKNVMSMSCSPVLSAANIAAASGANGDISNDKSRGAKTVTEGTPTPPAKPKFPSSCPPSNNNRSESDPTSATTPTSESLPSSAAALVGLSVKSGSGGSLYNYLTSSTAPNGKKAPLASQDDFMSSVTTASVEDSSTIRKEKRSKQATNSLISLSSSSTSSHSLGSKSALHPSDLMPSWSMGRPSGPSIHESPNNTNTSSAASSSHPLSSEGNDSHSANPNDLQSHKFFCVGEPSPKPAVSSPTSLLRSRIFQSPDLTSQVDGLVNSSVGNHQDQEGGNGQKTEHEGQSMEVDYEHEEEEENYDIDGVNDDRSSSQSVASDIRDDSDESMDLDLDGLWMTPDQLVNHVADVGVNGLFEEYAAIGSIKTNDPCTAFRRPCNSSKNRYVDVTCLEHSRVLLRVYQQSTANTFNTGSNSAASGKVAARADKQVPIYIHANWVDSYRQRNAFICTQGPLQDTAGDFWFMIWTYNVPAIVMITRCYESQRCKCFQYWPAIEGQSLRFTTISPSASSGYPPGYSGWGGIVATGGPGNSGTMAPSKKKALHGLARRSASEVSNSNKFVFEVTHLSSQPGEDYTCTKLQIKDVKSGQSRIVEHYAFHSWPDHGVPSDSSALLELLSTVQNEYASTIKRDLGYTSSYDNSIPPPPIVVHCSAGIGRTGTFIALDVSTKQLVELGKVNVPLTVTRIRSQRSGCVQVSAQYLFVYRALIDFALARGLISPAASNVATVAQRQLSASTRPTMPSMGPTGSLPMDASLLSVLAAATQRTACSGGSGSTSSGSSNGDAVHFGALMRFVRSYMTSVRGGADININANSRQQRISTELDYETEETQAVAMAASEEDGEIESVNASCDEEGSNLVDEPKLSEIQNEEVEAMQTEEPAPQIPSSSPPSDIPRTMSNSNGEQKQQTIIVEKSAAFY</sequence>
<feature type="domain" description="CRAL-TRIO" evidence="4">
    <location>
        <begin position="86"/>
        <end position="236"/>
    </location>
</feature>
<dbReference type="InterPro" id="IPR029021">
    <property type="entry name" value="Prot-tyrosine_phosphatase-like"/>
</dbReference>
<dbReference type="PANTHER" id="PTHR19134:SF534">
    <property type="entry name" value="LD27988P"/>
    <property type="match status" value="1"/>
</dbReference>
<dbReference type="SUPFAM" id="SSF52799">
    <property type="entry name" value="(Phosphotyrosine protein) phosphatases II"/>
    <property type="match status" value="1"/>
</dbReference>
<dbReference type="SMART" id="SM00404">
    <property type="entry name" value="PTPc_motif"/>
    <property type="match status" value="1"/>
</dbReference>
<gene>
    <name evidence="5" type="ORF">WMSIL1_LOCUS14383</name>
</gene>
<dbReference type="SMART" id="SM00516">
    <property type="entry name" value="SEC14"/>
    <property type="match status" value="1"/>
</dbReference>
<feature type="compositionally biased region" description="Low complexity" evidence="1">
    <location>
        <begin position="557"/>
        <end position="575"/>
    </location>
</feature>
<dbReference type="PROSITE" id="PS00383">
    <property type="entry name" value="TYR_PHOSPHATASE_1"/>
    <property type="match status" value="1"/>
</dbReference>
<keyword evidence="6" id="KW-1185">Reference proteome</keyword>
<evidence type="ECO:0008006" key="7">
    <source>
        <dbReference type="Google" id="ProtNLM"/>
    </source>
</evidence>
<feature type="compositionally biased region" description="Polar residues" evidence="1">
    <location>
        <begin position="576"/>
        <end position="588"/>
    </location>
</feature>
<feature type="domain" description="Tyrosine-protein phosphatase" evidence="2">
    <location>
        <begin position="721"/>
        <end position="1075"/>
    </location>
</feature>
<dbReference type="Gene3D" id="3.40.525.10">
    <property type="entry name" value="CRAL-TRIO lipid binding domain"/>
    <property type="match status" value="1"/>
</dbReference>
<dbReference type="SMART" id="SM01100">
    <property type="entry name" value="CRAL_TRIO_N"/>
    <property type="match status" value="1"/>
</dbReference>
<evidence type="ECO:0000259" key="4">
    <source>
        <dbReference type="PROSITE" id="PS50191"/>
    </source>
</evidence>
<dbReference type="Proteomes" id="UP000321570">
    <property type="component" value="Unassembled WGS sequence"/>
</dbReference>
<accession>A0A564ZDD2</accession>
<dbReference type="PRINTS" id="PR00700">
    <property type="entry name" value="PRTYPHPHTASE"/>
</dbReference>
<evidence type="ECO:0000259" key="2">
    <source>
        <dbReference type="PROSITE" id="PS50055"/>
    </source>
</evidence>
<dbReference type="InterPro" id="IPR011074">
    <property type="entry name" value="CRAL/TRIO_N_dom"/>
</dbReference>
<feature type="region of interest" description="Disordered" evidence="1">
    <location>
        <begin position="626"/>
        <end position="692"/>
    </location>
</feature>
<feature type="compositionally biased region" description="Polar residues" evidence="1">
    <location>
        <begin position="1260"/>
        <end position="1273"/>
    </location>
</feature>
<feature type="region of interest" description="Disordered" evidence="1">
    <location>
        <begin position="389"/>
        <end position="446"/>
    </location>
</feature>
<evidence type="ECO:0000313" key="5">
    <source>
        <dbReference type="EMBL" id="VUZ56858.1"/>
    </source>
</evidence>
<evidence type="ECO:0000259" key="3">
    <source>
        <dbReference type="PROSITE" id="PS50056"/>
    </source>
</evidence>
<evidence type="ECO:0000313" key="6">
    <source>
        <dbReference type="Proteomes" id="UP000321570"/>
    </source>
</evidence>
<protein>
    <recommendedName>
        <fullName evidence="7">Tyrosine-protein phosphatase non-receptor type 9</fullName>
    </recommendedName>
</protein>
<dbReference type="InterPro" id="IPR000387">
    <property type="entry name" value="Tyr_Pase_dom"/>
</dbReference>
<feature type="compositionally biased region" description="Polar residues" evidence="1">
    <location>
        <begin position="433"/>
        <end position="446"/>
    </location>
</feature>
<dbReference type="InterPro" id="IPR050348">
    <property type="entry name" value="Protein-Tyr_Phosphatase"/>
</dbReference>
<dbReference type="InterPro" id="IPR001251">
    <property type="entry name" value="CRAL-TRIO_dom"/>
</dbReference>
<feature type="compositionally biased region" description="Low complexity" evidence="1">
    <location>
        <begin position="515"/>
        <end position="535"/>
    </location>
</feature>
<dbReference type="InterPro" id="IPR036865">
    <property type="entry name" value="CRAL-TRIO_dom_sf"/>
</dbReference>